<feature type="region of interest" description="Disordered" evidence="1">
    <location>
        <begin position="238"/>
        <end position="293"/>
    </location>
</feature>
<proteinExistence type="predicted"/>
<feature type="compositionally biased region" description="Basic and acidic residues" evidence="1">
    <location>
        <begin position="282"/>
        <end position="293"/>
    </location>
</feature>
<reference evidence="2 5" key="2">
    <citation type="submission" date="2024-01" db="EMBL/GenBank/DDBJ databases">
        <title>Metagenomic exploration of the rhizosphere soil microbial community and their significance in facilitating the development of wild simulated ginseng.</title>
        <authorList>
            <person name="Huang J."/>
        </authorList>
    </citation>
    <scope>NUCLEOTIDE SEQUENCE [LARGE SCALE GENOMIC DNA]</scope>
    <source>
        <strain evidence="2 5">WY141</strain>
    </source>
</reference>
<geneLocation type="plasmid" evidence="3 4">
    <name>unnamed1</name>
</geneLocation>
<organism evidence="3 4">
    <name type="scientific">Streptomyces microflavus</name>
    <name type="common">Streptomyces lipmanii</name>
    <dbReference type="NCBI Taxonomy" id="1919"/>
    <lineage>
        <taxon>Bacteria</taxon>
        <taxon>Bacillati</taxon>
        <taxon>Actinomycetota</taxon>
        <taxon>Actinomycetes</taxon>
        <taxon>Kitasatosporales</taxon>
        <taxon>Streptomycetaceae</taxon>
        <taxon>Streptomyces</taxon>
    </lineage>
</organism>
<dbReference type="Proteomes" id="UP001456562">
    <property type="component" value="Unassembled WGS sequence"/>
</dbReference>
<name>A0A7H8N175_STRMI</name>
<accession>A0A7H8N175</accession>
<keyword evidence="3" id="KW-0614">Plasmid</keyword>
<evidence type="ECO:0000313" key="5">
    <source>
        <dbReference type="Proteomes" id="UP001456562"/>
    </source>
</evidence>
<dbReference type="EMBL" id="JBEJUE010000026">
    <property type="protein sequence ID" value="MER0427653.1"/>
    <property type="molecule type" value="Genomic_DNA"/>
</dbReference>
<evidence type="ECO:0000313" key="3">
    <source>
        <dbReference type="EMBL" id="QKW47798.1"/>
    </source>
</evidence>
<reference evidence="3 4" key="1">
    <citation type="submission" date="2020-06" db="EMBL/GenBank/DDBJ databases">
        <title>Genome mining for natural products.</title>
        <authorList>
            <person name="Zhang B."/>
            <person name="Shi J."/>
            <person name="Ge H."/>
        </authorList>
    </citation>
    <scope>NUCLEOTIDE SEQUENCE [LARGE SCALE GENOMIC DNA]</scope>
    <source>
        <strain evidence="3 4">NA06532</strain>
        <plasmid evidence="3 4">unnamed1</plasmid>
    </source>
</reference>
<feature type="region of interest" description="Disordered" evidence="1">
    <location>
        <begin position="39"/>
        <end position="90"/>
    </location>
</feature>
<dbReference type="RefSeq" id="WP_176145675.1">
    <property type="nucleotide sequence ID" value="NZ_CP054927.1"/>
</dbReference>
<keyword evidence="5" id="KW-1185">Reference proteome</keyword>
<sequence length="293" mass="31645">MTSVAIHEAGHAVAAFYAQIPVASVEITALPASVRCQAPKVSGRNTTSPLDTPPALADEPEAGPVSADPGGDDIDAVPARATAVNDEDNTTFNRLSSELNEPAAGVVQDNPLDNPEVLAGRSVSAASPPPGVPDEGQEAVRALLRRSPTPDLFLRFLAEATRWENVQVHGIERQNAKPGAPPGLQPPPRAAPAGLTVRRLRLRLRRTQQHQPPAQPHRQQHSERVMVPGRRRVAVLSWGKGLNPRMDGRTRQNPGIRVEPETEPGAYPTRLPRRATSRRKAPPRDLHHSQTSR</sequence>
<feature type="region of interest" description="Disordered" evidence="1">
    <location>
        <begin position="173"/>
        <end position="193"/>
    </location>
</feature>
<evidence type="ECO:0000313" key="2">
    <source>
        <dbReference type="EMBL" id="MER0427653.1"/>
    </source>
</evidence>
<feature type="compositionally biased region" description="Basic residues" evidence="1">
    <location>
        <begin position="271"/>
        <end position="281"/>
    </location>
</feature>
<evidence type="ECO:0000313" key="4">
    <source>
        <dbReference type="Proteomes" id="UP000509345"/>
    </source>
</evidence>
<dbReference type="AlphaFoldDB" id="A0A7H8N175"/>
<protein>
    <submittedName>
        <fullName evidence="3">Uncharacterized protein</fullName>
    </submittedName>
</protein>
<dbReference type="EMBL" id="CP054927">
    <property type="protein sequence ID" value="QKW47798.1"/>
    <property type="molecule type" value="Genomic_DNA"/>
</dbReference>
<feature type="compositionally biased region" description="Pro residues" evidence="1">
    <location>
        <begin position="179"/>
        <end position="190"/>
    </location>
</feature>
<dbReference type="Proteomes" id="UP000509345">
    <property type="component" value="Plasmid unnamed1"/>
</dbReference>
<evidence type="ECO:0000256" key="1">
    <source>
        <dbReference type="SAM" id="MobiDB-lite"/>
    </source>
</evidence>
<gene>
    <name evidence="2" type="ORF">ABR748_26010</name>
    <name evidence="3" type="ORF">HUT09_35175</name>
</gene>
<dbReference type="GeneID" id="87636517"/>